<dbReference type="Pfam" id="PF03399">
    <property type="entry name" value="SAC3_GANP"/>
    <property type="match status" value="1"/>
</dbReference>
<feature type="compositionally biased region" description="Pro residues" evidence="1">
    <location>
        <begin position="793"/>
        <end position="807"/>
    </location>
</feature>
<proteinExistence type="predicted"/>
<feature type="compositionally biased region" description="Gly residues" evidence="1">
    <location>
        <begin position="12"/>
        <end position="22"/>
    </location>
</feature>
<evidence type="ECO:0000259" key="2">
    <source>
        <dbReference type="Pfam" id="PF03399"/>
    </source>
</evidence>
<protein>
    <recommendedName>
        <fullName evidence="2">SAC3/GANP/THP3 conserved domain-containing protein</fullName>
    </recommendedName>
</protein>
<feature type="region of interest" description="Disordered" evidence="1">
    <location>
        <begin position="1"/>
        <end position="111"/>
    </location>
</feature>
<feature type="compositionally biased region" description="Acidic residues" evidence="1">
    <location>
        <begin position="102"/>
        <end position="111"/>
    </location>
</feature>
<feature type="compositionally biased region" description="Basic and acidic residues" evidence="1">
    <location>
        <begin position="46"/>
        <end position="55"/>
    </location>
</feature>
<feature type="domain" description="SAC3/GANP/THP3 conserved" evidence="2">
    <location>
        <begin position="188"/>
        <end position="437"/>
    </location>
</feature>
<dbReference type="PANTHER" id="PTHR12436">
    <property type="entry name" value="80 KDA MCM3-ASSOCIATED PROTEIN"/>
    <property type="match status" value="1"/>
</dbReference>
<feature type="compositionally biased region" description="Polar residues" evidence="1">
    <location>
        <begin position="622"/>
        <end position="647"/>
    </location>
</feature>
<dbReference type="Proteomes" id="UP000027222">
    <property type="component" value="Unassembled WGS sequence"/>
</dbReference>
<keyword evidence="4" id="KW-1185">Reference proteome</keyword>
<name>A0A067SSN6_GALM3</name>
<feature type="compositionally biased region" description="Pro residues" evidence="1">
    <location>
        <begin position="607"/>
        <end position="619"/>
    </location>
</feature>
<feature type="compositionally biased region" description="Polar residues" evidence="1">
    <location>
        <begin position="1519"/>
        <end position="1542"/>
    </location>
</feature>
<sequence>MDGPSYVRGGRGRGGLEGGGRGRPQSRNKHWSANDGGSRSSTPGHADSERWERGGHRGGGRGRGAPHAAPRKFHNVSLRLNNTPAQQQRATVDGAPVQPEETYTEDEEEEYHEEVEEAVAIEEVDEPIHEIHEPELETPEEREKFYQELVKAREIERKKAIAEGKMDDPLVPKRLEDAISIVGTCLDMAPRFERYRRERENNLFEWETIPGTKRVDHNRAVKMYERAAGDKTLPSDLRPPHVLKRTLDYLFHDLLPRGGFSATFNFIRDRSRAVRNDFTMQHITGPLAIECHDRCARFHILALHFERDRSGFSIPLEEQQLMNTLQSLKEFYEDQRGRYQSPTELEMRVYHRLIHIRDQKERHEDIPDYITSHPVFKLTTEFRLHVQQKSAPISKTSKLVVTEEGMRIFSQLAAVLSEQGSKVMVYLVACLLERLFGKDTIDDIESIRGDLSISDVIDGVSTHGHVEEVQDDEVEEGLEYDGDNDGGTDEFLDEDEGYDDAEGVDEAQVEEYQPQPAVPTPQQPSTEWSTPQPSTSSAASVSAFNPPPVAASAFAGLVAAPNVFGTSSVFGNSAFSTTTPAPTSVFGSFGAPVQSVFGAAPAQTPAAPTPAPPAPPAPSPFLGQTNGFSNMPSAISSAQSATPSNFFNIPPTPTPSIPTPEPSISQPVPTASLFGGSTGSPFSFSNNPTNGSPAFPTWPSKSTPSLNPKAPEFTPPHTSKPIPPTFAQPFPVNGNGTIKSTTGTTTIPSFKPQPTTTTSTPPQQVNGTNFFRQPSLTHTPPQPPTTTTTFPKKPSPPGSASVTPPPNRLTAPPMLRIDTETSVASSSSPSAASPRVPPPLGRVQPISLPSTPSTVFNPPNPLLGHLRNTLLPSPSGSPSGSQNQEILSPLVMGSPTASSSRPFNNFTPLSTPQASRIFRPSSPPQTQSKANGKGKAKAADLSVYDIEEVEEMKKTALGFARRSSVVRLCFGRWMKRATDRAAYLEARRHGDDYRERLARSASAGVGRGGTGTGVGIGKQPLLRASASASTRNGLLSHDKKRRISANGGVETASGSYDQSPVKKRARKRMSSEYRPPRTDEELARRFKENHEEHTLRWAPGSFLQVIRKHIKTRTTTSSSSASKTKPPLATPLPWDIWLSTNPESDATAIWLERKFDVPDSGMWVGEAAFAIPLSPSSLSSSVRGHGYPGVIVFECTPLGDVGDELERKYRILDDCSRLREIVKALPPKRHFIPSLLIISWSEEGQTQTQTANDFFDMVKKLLAESTFQSYKVFSMTSSTKDLDAKLDAALSTLEFDTEGKLVQRLSVRGAFRVFHSTYELFVSEWVGNCGSYGHGRFNWSLYGQVVQVAVTLLNMMTSSVRSLLGLELPGPEELLPDFNASQFDDSESAYEDINEWLSTLSSRDDARMVAADLQAHRNIGQDFPARIFLEHLSELAQVRMERSFSLRGNAIGQQPTLVPVLVSAVNQTLQSFKDMMRPHEMKLLQVYNFSVRRSPKRRSYSVSTSQQGSPEAKRPRLSGSISNASTNDDYSLSISVPSTPQMNGRRMDTETPSPSPTNSQSTVSLAPTEVAAAPNVTVAMLRALTRDLKKKYGS</sequence>
<feature type="compositionally biased region" description="Low complexity" evidence="1">
    <location>
        <begin position="773"/>
        <end position="792"/>
    </location>
</feature>
<evidence type="ECO:0000313" key="3">
    <source>
        <dbReference type="EMBL" id="KDR73052.1"/>
    </source>
</evidence>
<feature type="compositionally biased region" description="Low complexity" evidence="1">
    <location>
        <begin position="662"/>
        <end position="685"/>
    </location>
</feature>
<feature type="region of interest" description="Disordered" evidence="1">
    <location>
        <begin position="600"/>
        <end position="937"/>
    </location>
</feature>
<gene>
    <name evidence="3" type="ORF">GALMADRAFT_158669</name>
</gene>
<dbReference type="GO" id="GO:0005737">
    <property type="term" value="C:cytoplasm"/>
    <property type="evidence" value="ECO:0007669"/>
    <property type="project" value="TreeGrafter"/>
</dbReference>
<dbReference type="EMBL" id="KL142387">
    <property type="protein sequence ID" value="KDR73052.1"/>
    <property type="molecule type" value="Genomic_DNA"/>
</dbReference>
<feature type="compositionally biased region" description="Pro residues" evidence="1">
    <location>
        <begin position="650"/>
        <end position="661"/>
    </location>
</feature>
<evidence type="ECO:0000313" key="4">
    <source>
        <dbReference type="Proteomes" id="UP000027222"/>
    </source>
</evidence>
<feature type="region of interest" description="Disordered" evidence="1">
    <location>
        <begin position="1028"/>
        <end position="1080"/>
    </location>
</feature>
<dbReference type="OrthoDB" id="264795at2759"/>
<feature type="region of interest" description="Disordered" evidence="1">
    <location>
        <begin position="1497"/>
        <end position="1574"/>
    </location>
</feature>
<feature type="compositionally biased region" description="Polar residues" evidence="1">
    <location>
        <begin position="78"/>
        <end position="90"/>
    </location>
</feature>
<accession>A0A067SSN6</accession>
<feature type="compositionally biased region" description="Low complexity" evidence="1">
    <location>
        <begin position="736"/>
        <end position="764"/>
    </location>
</feature>
<dbReference type="GO" id="GO:0006406">
    <property type="term" value="P:mRNA export from nucleus"/>
    <property type="evidence" value="ECO:0007669"/>
    <property type="project" value="TreeGrafter"/>
</dbReference>
<feature type="compositionally biased region" description="Low complexity" evidence="1">
    <location>
        <begin position="872"/>
        <end position="881"/>
    </location>
</feature>
<feature type="compositionally biased region" description="Polar residues" evidence="1">
    <location>
        <begin position="895"/>
        <end position="914"/>
    </location>
</feature>
<dbReference type="InterPro" id="IPR005062">
    <property type="entry name" value="SAC3/GANP/THP3_conserved"/>
</dbReference>
<dbReference type="Gene3D" id="1.25.40.990">
    <property type="match status" value="1"/>
</dbReference>
<feature type="compositionally biased region" description="Basic and acidic residues" evidence="1">
    <location>
        <begin position="1069"/>
        <end position="1080"/>
    </location>
</feature>
<feature type="compositionally biased region" description="Polar residues" evidence="1">
    <location>
        <begin position="1500"/>
        <end position="1509"/>
    </location>
</feature>
<feature type="region of interest" description="Disordered" evidence="1">
    <location>
        <begin position="511"/>
        <end position="542"/>
    </location>
</feature>
<reference evidence="4" key="1">
    <citation type="journal article" date="2014" name="Proc. Natl. Acad. Sci. U.S.A.">
        <title>Extensive sampling of basidiomycete genomes demonstrates inadequacy of the white-rot/brown-rot paradigm for wood decay fungi.</title>
        <authorList>
            <person name="Riley R."/>
            <person name="Salamov A.A."/>
            <person name="Brown D.W."/>
            <person name="Nagy L.G."/>
            <person name="Floudas D."/>
            <person name="Held B.W."/>
            <person name="Levasseur A."/>
            <person name="Lombard V."/>
            <person name="Morin E."/>
            <person name="Otillar R."/>
            <person name="Lindquist E.A."/>
            <person name="Sun H."/>
            <person name="LaButti K.M."/>
            <person name="Schmutz J."/>
            <person name="Jabbour D."/>
            <person name="Luo H."/>
            <person name="Baker S.E."/>
            <person name="Pisabarro A.G."/>
            <person name="Walton J.D."/>
            <person name="Blanchette R.A."/>
            <person name="Henrissat B."/>
            <person name="Martin F."/>
            <person name="Cullen D."/>
            <person name="Hibbett D.S."/>
            <person name="Grigoriev I.V."/>
        </authorList>
    </citation>
    <scope>NUCLEOTIDE SEQUENCE [LARGE SCALE GENOMIC DNA]</scope>
    <source>
        <strain evidence="4">CBS 339.88</strain>
    </source>
</reference>
<dbReference type="PANTHER" id="PTHR12436:SF3">
    <property type="entry name" value="GERMINAL-CENTER ASSOCIATED NUCLEAR PROTEIN"/>
    <property type="match status" value="1"/>
</dbReference>
<feature type="compositionally biased region" description="Low complexity" evidence="1">
    <location>
        <begin position="822"/>
        <end position="834"/>
    </location>
</feature>
<dbReference type="InterPro" id="IPR045107">
    <property type="entry name" value="SAC3/GANP/THP3"/>
</dbReference>
<organism evidence="3 4">
    <name type="scientific">Galerina marginata (strain CBS 339.88)</name>
    <dbReference type="NCBI Taxonomy" id="685588"/>
    <lineage>
        <taxon>Eukaryota</taxon>
        <taxon>Fungi</taxon>
        <taxon>Dikarya</taxon>
        <taxon>Basidiomycota</taxon>
        <taxon>Agaricomycotina</taxon>
        <taxon>Agaricomycetes</taxon>
        <taxon>Agaricomycetidae</taxon>
        <taxon>Agaricales</taxon>
        <taxon>Agaricineae</taxon>
        <taxon>Strophariaceae</taxon>
        <taxon>Galerina</taxon>
    </lineage>
</organism>
<dbReference type="GO" id="GO:0070390">
    <property type="term" value="C:transcription export complex 2"/>
    <property type="evidence" value="ECO:0007669"/>
    <property type="project" value="TreeGrafter"/>
</dbReference>
<dbReference type="HOGENOM" id="CLU_252204_0_0_1"/>
<feature type="compositionally biased region" description="Polar residues" evidence="1">
    <location>
        <begin position="847"/>
        <end position="857"/>
    </location>
</feature>
<feature type="region of interest" description="Disordered" evidence="1">
    <location>
        <begin position="473"/>
        <end position="496"/>
    </location>
</feature>
<dbReference type="STRING" id="685588.A0A067SSN6"/>
<feature type="compositionally biased region" description="Low complexity" evidence="1">
    <location>
        <begin position="529"/>
        <end position="542"/>
    </location>
</feature>
<evidence type="ECO:0000256" key="1">
    <source>
        <dbReference type="SAM" id="MobiDB-lite"/>
    </source>
</evidence>